<dbReference type="InterPro" id="IPR029058">
    <property type="entry name" value="AB_hydrolase_fold"/>
</dbReference>
<organism evidence="1 2">
    <name type="scientific">Ancylobacter polymorphus</name>
    <dbReference type="NCBI Taxonomy" id="223390"/>
    <lineage>
        <taxon>Bacteria</taxon>
        <taxon>Pseudomonadati</taxon>
        <taxon>Pseudomonadota</taxon>
        <taxon>Alphaproteobacteria</taxon>
        <taxon>Hyphomicrobiales</taxon>
        <taxon>Xanthobacteraceae</taxon>
        <taxon>Ancylobacter</taxon>
    </lineage>
</organism>
<protein>
    <submittedName>
        <fullName evidence="1">Uncharacterized protein</fullName>
    </submittedName>
</protein>
<name>A0A9E6ZW24_9HYPH</name>
<dbReference type="KEGG" id="apol:K9D25_00210"/>
<reference evidence="1" key="1">
    <citation type="submission" date="2021-09" db="EMBL/GenBank/DDBJ databases">
        <title>Network and meta-omics reveal the key degrader and cooperation patterns in an efficient 1,4-dioxane-degrading microbial community.</title>
        <authorList>
            <person name="Dai C."/>
        </authorList>
    </citation>
    <scope>NUCLEOTIDE SEQUENCE</scope>
    <source>
        <strain evidence="1">ZM13</strain>
    </source>
</reference>
<evidence type="ECO:0000313" key="1">
    <source>
        <dbReference type="EMBL" id="UOK71187.1"/>
    </source>
</evidence>
<evidence type="ECO:0000313" key="2">
    <source>
        <dbReference type="Proteomes" id="UP000831684"/>
    </source>
</evidence>
<dbReference type="Proteomes" id="UP000831684">
    <property type="component" value="Chromosome"/>
</dbReference>
<sequence length="340" mass="36556">MPPRTPIDPEALRPSPRIHAASRLDASYLAYAKSIAHGNSDPALRLEVCRQFVRCGMIGETVAMLATLMDVRDLRGSVTEIMGELRALRRARSEEHVFAPVGGNADAGSKDRGYWVVPADSDMTLIAFAGKAQLLGLSIYFMHSLLGRLNANLIYLFDWSNNFYFGGVSGLGGSVDATVERLRGLCAELKSRRVLCLGQSAGGFGALHYGAKLGADGVMTFSPILLPVTRGKVRERIGNRIGRPLTDADTQLREQIAAAPRAPHIEIVYGTENKADVASARYLAELPMVVEHPLPGVSDHGTIQVTVANNTFGPLLDNFVRACGPGGWRGGDQPSSCDSQ</sequence>
<dbReference type="AlphaFoldDB" id="A0A9E6ZW24"/>
<dbReference type="RefSeq" id="WP_244378118.1">
    <property type="nucleotide sequence ID" value="NZ_CP083239.1"/>
</dbReference>
<dbReference type="SUPFAM" id="SSF53474">
    <property type="entry name" value="alpha/beta-Hydrolases"/>
    <property type="match status" value="1"/>
</dbReference>
<dbReference type="EMBL" id="CP083239">
    <property type="protein sequence ID" value="UOK71187.1"/>
    <property type="molecule type" value="Genomic_DNA"/>
</dbReference>
<accession>A0A9E6ZW24</accession>
<proteinExistence type="predicted"/>
<gene>
    <name evidence="1" type="ORF">K9D25_00210</name>
</gene>